<protein>
    <submittedName>
        <fullName evidence="3">Uncharacterized protein</fullName>
    </submittedName>
</protein>
<keyword evidence="2" id="KW-0812">Transmembrane</keyword>
<dbReference type="EMBL" id="VITK01000016">
    <property type="protein sequence ID" value="TWA90212.1"/>
    <property type="molecule type" value="Genomic_DNA"/>
</dbReference>
<dbReference type="AlphaFoldDB" id="A0A560CZD0"/>
<dbReference type="OrthoDB" id="8243469at2"/>
<sequence>MEGIIIHIGWEYFIGLLGALVAMAWYSNGRFTALETSMDWVKNMLLDLKKSIDDASTTSGEGAPRDKNAEGQHLKQQTLW</sequence>
<accession>A0A560CZD0</accession>
<comment type="caution">
    <text evidence="3">The sequence shown here is derived from an EMBL/GenBank/DDBJ whole genome shotgun (WGS) entry which is preliminary data.</text>
</comment>
<feature type="region of interest" description="Disordered" evidence="1">
    <location>
        <begin position="55"/>
        <end position="80"/>
    </location>
</feature>
<evidence type="ECO:0000313" key="3">
    <source>
        <dbReference type="EMBL" id="TWA90212.1"/>
    </source>
</evidence>
<evidence type="ECO:0000256" key="1">
    <source>
        <dbReference type="SAM" id="MobiDB-lite"/>
    </source>
</evidence>
<proteinExistence type="predicted"/>
<keyword evidence="2" id="KW-0472">Membrane</keyword>
<reference evidence="3 4" key="1">
    <citation type="submission" date="2019-06" db="EMBL/GenBank/DDBJ databases">
        <title>Genomic Encyclopedia of Type Strains, Phase IV (KMG-V): Genome sequencing to study the core and pangenomes of soil and plant-associated prokaryotes.</title>
        <authorList>
            <person name="Whitman W."/>
        </authorList>
    </citation>
    <scope>NUCLEOTIDE SEQUENCE [LARGE SCALE GENOMIC DNA]</scope>
    <source>
        <strain evidence="3 4">BR 510</strain>
    </source>
</reference>
<organism evidence="3 4">
    <name type="scientific">Bradyrhizobium stylosanthis</name>
    <dbReference type="NCBI Taxonomy" id="1803665"/>
    <lineage>
        <taxon>Bacteria</taxon>
        <taxon>Pseudomonadati</taxon>
        <taxon>Pseudomonadota</taxon>
        <taxon>Alphaproteobacteria</taxon>
        <taxon>Hyphomicrobiales</taxon>
        <taxon>Nitrobacteraceae</taxon>
        <taxon>Bradyrhizobium</taxon>
    </lineage>
</organism>
<dbReference type="Proteomes" id="UP000319949">
    <property type="component" value="Unassembled WGS sequence"/>
</dbReference>
<keyword evidence="4" id="KW-1185">Reference proteome</keyword>
<evidence type="ECO:0000256" key="2">
    <source>
        <dbReference type="SAM" id="Phobius"/>
    </source>
</evidence>
<name>A0A560CZD0_9BRAD</name>
<feature type="transmembrane region" description="Helical" evidence="2">
    <location>
        <begin position="6"/>
        <end position="26"/>
    </location>
</feature>
<gene>
    <name evidence="3" type="ORF">FBZ96_11618</name>
</gene>
<dbReference type="RefSeq" id="WP_063687590.1">
    <property type="nucleotide sequence ID" value="NZ_LVEM01000002.1"/>
</dbReference>
<evidence type="ECO:0000313" key="4">
    <source>
        <dbReference type="Proteomes" id="UP000319949"/>
    </source>
</evidence>
<feature type="compositionally biased region" description="Basic and acidic residues" evidence="1">
    <location>
        <begin position="63"/>
        <end position="73"/>
    </location>
</feature>
<keyword evidence="2" id="KW-1133">Transmembrane helix</keyword>